<dbReference type="SMART" id="SM00855">
    <property type="entry name" value="PGAM"/>
    <property type="match status" value="1"/>
</dbReference>
<dbReference type="FunCoup" id="A0A1E7G022">
    <property type="interactions" value="155"/>
</dbReference>
<dbReference type="GO" id="GO:0090141">
    <property type="term" value="P:positive regulation of mitochondrial fission"/>
    <property type="evidence" value="ECO:0007669"/>
    <property type="project" value="TreeGrafter"/>
</dbReference>
<evidence type="ECO:0000256" key="2">
    <source>
        <dbReference type="ARBA" id="ARBA00022801"/>
    </source>
</evidence>
<dbReference type="GO" id="GO:0004722">
    <property type="term" value="F:protein serine/threonine phosphatase activity"/>
    <property type="evidence" value="ECO:0007669"/>
    <property type="project" value="TreeGrafter"/>
</dbReference>
<keyword evidence="2" id="KW-0378">Hydrolase</keyword>
<feature type="region of interest" description="Disordered" evidence="5">
    <location>
        <begin position="124"/>
        <end position="148"/>
    </location>
</feature>
<evidence type="ECO:0000256" key="3">
    <source>
        <dbReference type="ARBA" id="ARBA00039765"/>
    </source>
</evidence>
<evidence type="ECO:0000256" key="1">
    <source>
        <dbReference type="ARBA" id="ARBA00006717"/>
    </source>
</evidence>
<dbReference type="KEGG" id="fcy:FRACYDRAFT_232604"/>
<evidence type="ECO:0000313" key="6">
    <source>
        <dbReference type="EMBL" id="OEU23748.1"/>
    </source>
</evidence>
<reference evidence="6 7" key="1">
    <citation type="submission" date="2016-09" db="EMBL/GenBank/DDBJ databases">
        <title>Extensive genetic diversity and differential bi-allelic expression allows diatom success in the polar Southern Ocean.</title>
        <authorList>
            <consortium name="DOE Joint Genome Institute"/>
            <person name="Mock T."/>
            <person name="Otillar R.P."/>
            <person name="Strauss J."/>
            <person name="Dupont C."/>
            <person name="Frickenhaus S."/>
            <person name="Maumus F."/>
            <person name="Mcmullan M."/>
            <person name="Sanges R."/>
            <person name="Schmutz J."/>
            <person name="Toseland A."/>
            <person name="Valas R."/>
            <person name="Veluchamy A."/>
            <person name="Ward B.J."/>
            <person name="Allen A."/>
            <person name="Barry K."/>
            <person name="Falciatore A."/>
            <person name="Ferrante M."/>
            <person name="Fortunato A.E."/>
            <person name="Gloeckner G."/>
            <person name="Gruber A."/>
            <person name="Hipkin R."/>
            <person name="Janech M."/>
            <person name="Kroth P."/>
            <person name="Leese F."/>
            <person name="Lindquist E."/>
            <person name="Lyon B.R."/>
            <person name="Martin J."/>
            <person name="Mayer C."/>
            <person name="Parker M."/>
            <person name="Quesneville H."/>
            <person name="Raymond J."/>
            <person name="Uhlig C."/>
            <person name="Valentin K.U."/>
            <person name="Worden A.Z."/>
            <person name="Armbrust E.V."/>
            <person name="Bowler C."/>
            <person name="Green B."/>
            <person name="Moulton V."/>
            <person name="Van Oosterhout C."/>
            <person name="Grigoriev I."/>
        </authorList>
    </citation>
    <scope>NUCLEOTIDE SEQUENCE [LARGE SCALE GENOMIC DNA]</scope>
    <source>
        <strain evidence="6 7">CCMP1102</strain>
    </source>
</reference>
<comment type="similarity">
    <text evidence="1">Belongs to the phosphoglycerate mutase family. BPG-dependent PGAM subfamily.</text>
</comment>
<evidence type="ECO:0000313" key="7">
    <source>
        <dbReference type="Proteomes" id="UP000095751"/>
    </source>
</evidence>
<dbReference type="Proteomes" id="UP000095751">
    <property type="component" value="Unassembled WGS sequence"/>
</dbReference>
<feature type="compositionally biased region" description="Acidic residues" evidence="5">
    <location>
        <begin position="302"/>
        <end position="313"/>
    </location>
</feature>
<dbReference type="PANTHER" id="PTHR20935:SF0">
    <property type="entry name" value="SERINE_THREONINE-PROTEIN PHOSPHATASE PGAM5, MITOCHONDRIAL"/>
    <property type="match status" value="1"/>
</dbReference>
<name>A0A1E7G022_9STRA</name>
<dbReference type="AlphaFoldDB" id="A0A1E7G022"/>
<dbReference type="OrthoDB" id="2118094at2759"/>
<dbReference type="GO" id="GO:0005739">
    <property type="term" value="C:mitochondrion"/>
    <property type="evidence" value="ECO:0007669"/>
    <property type="project" value="TreeGrafter"/>
</dbReference>
<protein>
    <recommendedName>
        <fullName evidence="3">Serine/threonine-protein phosphatase PGAM5, mitochondrial</fullName>
    </recommendedName>
    <alternativeName>
        <fullName evidence="4">Serine/threonine-protein phosphatase Pgam5, mitochondrial</fullName>
    </alternativeName>
</protein>
<dbReference type="InterPro" id="IPR029033">
    <property type="entry name" value="His_PPase_superfam"/>
</dbReference>
<keyword evidence="7" id="KW-1185">Reference proteome</keyword>
<accession>A0A1E7G022</accession>
<dbReference type="InterPro" id="IPR051021">
    <property type="entry name" value="Mito_Ser/Thr_phosphatase"/>
</dbReference>
<proteinExistence type="inferred from homology"/>
<dbReference type="CDD" id="cd07067">
    <property type="entry name" value="HP_PGM_like"/>
    <property type="match status" value="1"/>
</dbReference>
<organism evidence="6 7">
    <name type="scientific">Fragilariopsis cylindrus CCMP1102</name>
    <dbReference type="NCBI Taxonomy" id="635003"/>
    <lineage>
        <taxon>Eukaryota</taxon>
        <taxon>Sar</taxon>
        <taxon>Stramenopiles</taxon>
        <taxon>Ochrophyta</taxon>
        <taxon>Bacillariophyta</taxon>
        <taxon>Bacillariophyceae</taxon>
        <taxon>Bacillariophycidae</taxon>
        <taxon>Bacillariales</taxon>
        <taxon>Bacillariaceae</taxon>
        <taxon>Fragilariopsis</taxon>
    </lineage>
</organism>
<dbReference type="InParanoid" id="A0A1E7G022"/>
<dbReference type="Pfam" id="PF00300">
    <property type="entry name" value="His_Phos_1"/>
    <property type="match status" value="1"/>
</dbReference>
<evidence type="ECO:0000256" key="4">
    <source>
        <dbReference type="ARBA" id="ARBA00040722"/>
    </source>
</evidence>
<dbReference type="InterPro" id="IPR013078">
    <property type="entry name" value="His_Pase_superF_clade-1"/>
</dbReference>
<gene>
    <name evidence="6" type="primary">PGAM7</name>
    <name evidence="6" type="ORF">FRACYDRAFT_232604</name>
</gene>
<sequence>MFSFASLARISKQSYSSSSRCCLFGALPAICVAAVAAMDNDDNYINEESSSFIRRFLPTTTITLSESATPSPQAQSKDGSDDDGLLFGGQCLKRQMHVPNVPYPLWDYNWDGKMTSDTSLEAFRNGQANSSNRNNNKKKNVRKKRTKKSRHILLVRHGQYDERREEDIYRTLTPLGRRQAIQTGIRLTKIAKGSMNFETCKFNGQCSVKAIHVSNMVRAKETAQLIAQQFQDQDQKVFVQKPDPLLNEALPAPMVPIRPDIIGGTEEIDENHDRIEEAFRKYFHRDDDEDEDVTIPPTSSDKDDDDDDDEDEDKNEFEVIVCHGNIIRYFFCRALQLPPEAWLRLCTFNCSITYLVIRPNGMVSARMMGDVGHLDYDDTSFSGLHGFRW</sequence>
<feature type="compositionally biased region" description="Basic residues" evidence="5">
    <location>
        <begin position="135"/>
        <end position="148"/>
    </location>
</feature>
<dbReference type="EMBL" id="KV784353">
    <property type="protein sequence ID" value="OEU23748.1"/>
    <property type="molecule type" value="Genomic_DNA"/>
</dbReference>
<dbReference type="PANTHER" id="PTHR20935">
    <property type="entry name" value="PHOSPHOGLYCERATE MUTASE-RELATED"/>
    <property type="match status" value="1"/>
</dbReference>
<dbReference type="SUPFAM" id="SSF53254">
    <property type="entry name" value="Phosphoglycerate mutase-like"/>
    <property type="match status" value="1"/>
</dbReference>
<evidence type="ECO:0000256" key="5">
    <source>
        <dbReference type="SAM" id="MobiDB-lite"/>
    </source>
</evidence>
<dbReference type="Gene3D" id="3.40.50.1240">
    <property type="entry name" value="Phosphoglycerate mutase-like"/>
    <property type="match status" value="1"/>
</dbReference>
<feature type="region of interest" description="Disordered" evidence="5">
    <location>
        <begin position="286"/>
        <end position="313"/>
    </location>
</feature>